<comment type="function">
    <text evidence="1">Troponin T is the tropomyosin-binding subunit of troponin, the thin filament regulatory complex which confers calcium-sensitivity to striated muscle actomyosin ATPase activity.</text>
</comment>
<evidence type="ECO:0000256" key="3">
    <source>
        <dbReference type="ARBA" id="ARBA00022553"/>
    </source>
</evidence>
<dbReference type="GeneTree" id="ENSGT00940000160609"/>
<dbReference type="GO" id="GO:0031444">
    <property type="term" value="P:slow-twitch skeletal muscle fiber contraction"/>
    <property type="evidence" value="ECO:0007669"/>
    <property type="project" value="TreeGrafter"/>
</dbReference>
<dbReference type="InterPro" id="IPR001978">
    <property type="entry name" value="Troponin"/>
</dbReference>
<dbReference type="InterPro" id="IPR038077">
    <property type="entry name" value="Troponin_sf"/>
</dbReference>
<keyword evidence="10" id="KW-1185">Reference proteome</keyword>
<dbReference type="PANTHER" id="PTHR11521:SF6">
    <property type="entry name" value="TROPONIN T, SLOW SKELETAL MUSCLE"/>
    <property type="match status" value="1"/>
</dbReference>
<keyword evidence="4" id="KW-0514">Muscle protein</keyword>
<evidence type="ECO:0000256" key="1">
    <source>
        <dbReference type="ARBA" id="ARBA00003363"/>
    </source>
</evidence>
<dbReference type="PANTHER" id="PTHR11521">
    <property type="entry name" value="TROPONIN T"/>
    <property type="match status" value="1"/>
</dbReference>
<proteinExistence type="inferred from homology"/>
<comment type="subunit">
    <text evidence="7">Interacts with TPM3.</text>
</comment>
<feature type="region of interest" description="Disordered" evidence="8">
    <location>
        <begin position="98"/>
        <end position="138"/>
    </location>
</feature>
<accession>A0A8C4ZI11</accession>
<reference evidence="9" key="1">
    <citation type="submission" date="2025-08" db="UniProtKB">
        <authorList>
            <consortium name="Ensembl"/>
        </authorList>
    </citation>
    <scope>IDENTIFICATION</scope>
</reference>
<reference evidence="9" key="2">
    <citation type="submission" date="2025-09" db="UniProtKB">
        <authorList>
            <consortium name="Ensembl"/>
        </authorList>
    </citation>
    <scope>IDENTIFICATION</scope>
</reference>
<dbReference type="KEGG" id="gmh:115531622"/>
<evidence type="ECO:0000313" key="9">
    <source>
        <dbReference type="Ensembl" id="ENSGMOP00000013742.2"/>
    </source>
</evidence>
<dbReference type="GO" id="GO:0045214">
    <property type="term" value="P:sarcomere organization"/>
    <property type="evidence" value="ECO:0007669"/>
    <property type="project" value="TreeGrafter"/>
</dbReference>
<evidence type="ECO:0000313" key="10">
    <source>
        <dbReference type="Proteomes" id="UP000694546"/>
    </source>
</evidence>
<dbReference type="GO" id="GO:0005523">
    <property type="term" value="F:tropomyosin binding"/>
    <property type="evidence" value="ECO:0007669"/>
    <property type="project" value="TreeGrafter"/>
</dbReference>
<organism evidence="9 10">
    <name type="scientific">Gadus morhua</name>
    <name type="common">Atlantic cod</name>
    <dbReference type="NCBI Taxonomy" id="8049"/>
    <lineage>
        <taxon>Eukaryota</taxon>
        <taxon>Metazoa</taxon>
        <taxon>Chordata</taxon>
        <taxon>Craniata</taxon>
        <taxon>Vertebrata</taxon>
        <taxon>Euteleostomi</taxon>
        <taxon>Actinopterygii</taxon>
        <taxon>Neopterygii</taxon>
        <taxon>Teleostei</taxon>
        <taxon>Neoteleostei</taxon>
        <taxon>Acanthomorphata</taxon>
        <taxon>Zeiogadaria</taxon>
        <taxon>Gadariae</taxon>
        <taxon>Gadiformes</taxon>
        <taxon>Gadoidei</taxon>
        <taxon>Gadidae</taxon>
        <taxon>Gadus</taxon>
    </lineage>
</organism>
<dbReference type="AlphaFoldDB" id="A0A8C4ZI11"/>
<dbReference type="SUPFAM" id="SSF90250">
    <property type="entry name" value="Troponin coil-coiled subunits"/>
    <property type="match status" value="1"/>
</dbReference>
<evidence type="ECO:0000256" key="7">
    <source>
        <dbReference type="ARBA" id="ARBA00044035"/>
    </source>
</evidence>
<keyword evidence="3" id="KW-0597">Phosphoprotein</keyword>
<comment type="similarity">
    <text evidence="2">Belongs to the troponin T family.</text>
</comment>
<dbReference type="Proteomes" id="UP000694546">
    <property type="component" value="Chromosome 18"/>
</dbReference>
<dbReference type="InterPro" id="IPR027707">
    <property type="entry name" value="TNNT"/>
</dbReference>
<protein>
    <recommendedName>
        <fullName evidence="5">Troponin T, slow skeletal muscle</fullName>
    </recommendedName>
    <alternativeName>
        <fullName evidence="6">Slow skeletal muscle troponin T</fullName>
    </alternativeName>
</protein>
<dbReference type="Pfam" id="PF00992">
    <property type="entry name" value="Troponin"/>
    <property type="match status" value="1"/>
</dbReference>
<dbReference type="GO" id="GO:0006937">
    <property type="term" value="P:regulation of muscle contraction"/>
    <property type="evidence" value="ECO:0007669"/>
    <property type="project" value="InterPro"/>
</dbReference>
<evidence type="ECO:0000256" key="6">
    <source>
        <dbReference type="ARBA" id="ARBA00043016"/>
    </source>
</evidence>
<name>A0A8C4ZI11_GADMO</name>
<evidence type="ECO:0000256" key="2">
    <source>
        <dbReference type="ARBA" id="ARBA00008330"/>
    </source>
</evidence>
<sequence length="253" mass="29837">RFFRERDGERGIEKKSDHRETYRRISQLVLERGLPPVSQLAAPKIPGGDRVDFDDIHRKRMDKDLLELHTLIGVHFHQRRKEEDEIVALKDRIENRRSERATEQRVRAEKERHRQARIAEERQRKEEEEAKKKAEDDAKKKMVLSNMGAHFGGFLAKIEQKRGKRQTGREVKTKTLAERRRPLVLDNLKEDALRERAAEMWSRIHLLESEKFDLTETTKKQKYEVLYLPASDVSLPVIIKKVHGKGKVGGRWK</sequence>
<dbReference type="Ensembl" id="ENSGMOT00000014103.2">
    <property type="protein sequence ID" value="ENSGMOP00000013742.2"/>
    <property type="gene ID" value="ENSGMOG00000012838.2"/>
</dbReference>
<dbReference type="GO" id="GO:0005861">
    <property type="term" value="C:troponin complex"/>
    <property type="evidence" value="ECO:0007669"/>
    <property type="project" value="InterPro"/>
</dbReference>
<dbReference type="OMA" id="EWIYELE"/>
<dbReference type="Gene3D" id="1.20.5.350">
    <property type="match status" value="1"/>
</dbReference>
<evidence type="ECO:0000256" key="8">
    <source>
        <dbReference type="SAM" id="MobiDB-lite"/>
    </source>
</evidence>
<evidence type="ECO:0000256" key="4">
    <source>
        <dbReference type="ARBA" id="ARBA00023179"/>
    </source>
</evidence>
<dbReference type="GO" id="GO:0031014">
    <property type="term" value="F:troponin T binding"/>
    <property type="evidence" value="ECO:0007669"/>
    <property type="project" value="TreeGrafter"/>
</dbReference>
<evidence type="ECO:0000256" key="5">
    <source>
        <dbReference type="ARBA" id="ARBA00040072"/>
    </source>
</evidence>